<feature type="binding site" evidence="12">
    <location>
        <position position="532"/>
    </location>
    <ligand>
        <name>Zn(2+)</name>
        <dbReference type="ChEBI" id="CHEBI:29105"/>
        <label>2</label>
    </ligand>
</feature>
<evidence type="ECO:0000256" key="3">
    <source>
        <dbReference type="ARBA" id="ARBA00022723"/>
    </source>
</evidence>
<keyword evidence="16" id="KW-1185">Reference proteome</keyword>
<dbReference type="Pfam" id="PF18074">
    <property type="entry name" value="PriA_C"/>
    <property type="match status" value="1"/>
</dbReference>
<dbReference type="InterPro" id="IPR041222">
    <property type="entry name" value="PriA_3primeBD"/>
</dbReference>
<dbReference type="NCBIfam" id="NF004066">
    <property type="entry name" value="PRK05580.1-3"/>
    <property type="match status" value="1"/>
</dbReference>
<evidence type="ECO:0000256" key="12">
    <source>
        <dbReference type="HAMAP-Rule" id="MF_00983"/>
    </source>
</evidence>
<comment type="function">
    <text evidence="12">Initiates the restart of stalled replication forks, which reloads the replicative helicase on sites other than the origin of replication. Recognizes and binds to abandoned replication forks and remodels them to uncover a helicase loading site. Promotes assembly of the primosome at these replication forks.</text>
</comment>
<dbReference type="InterPro" id="IPR041236">
    <property type="entry name" value="PriA_C"/>
</dbReference>
<evidence type="ECO:0000256" key="7">
    <source>
        <dbReference type="ARBA" id="ARBA00022833"/>
    </source>
</evidence>
<comment type="catalytic activity">
    <reaction evidence="12">
        <text>Couples ATP hydrolysis with the unwinding of duplex DNA by translocating in the 3'-5' direction.</text>
        <dbReference type="EC" id="5.6.2.4"/>
    </reaction>
</comment>
<dbReference type="GO" id="GO:0008270">
    <property type="term" value="F:zinc ion binding"/>
    <property type="evidence" value="ECO:0007669"/>
    <property type="project" value="UniProtKB-UniRule"/>
</dbReference>
<evidence type="ECO:0000313" key="16">
    <source>
        <dbReference type="Proteomes" id="UP000030361"/>
    </source>
</evidence>
<feature type="binding site" evidence="12">
    <location>
        <position position="505"/>
    </location>
    <ligand>
        <name>Zn(2+)</name>
        <dbReference type="ChEBI" id="CHEBI:29105"/>
        <label>1</label>
    </ligand>
</feature>
<dbReference type="InterPro" id="IPR027417">
    <property type="entry name" value="P-loop_NTPase"/>
</dbReference>
<feature type="domain" description="Helicase ATP-binding" evidence="13">
    <location>
        <begin position="278"/>
        <end position="444"/>
    </location>
</feature>
<dbReference type="EMBL" id="CP018906">
    <property type="protein sequence ID" value="AQW22011.1"/>
    <property type="molecule type" value="Genomic_DNA"/>
</dbReference>
<keyword evidence="3 12" id="KW-0479">Metal-binding</keyword>
<dbReference type="CDD" id="cd17929">
    <property type="entry name" value="DEXHc_priA"/>
    <property type="match status" value="1"/>
</dbReference>
<evidence type="ECO:0000256" key="6">
    <source>
        <dbReference type="ARBA" id="ARBA00022806"/>
    </source>
</evidence>
<dbReference type="NCBIfam" id="TIGR00595">
    <property type="entry name" value="priA"/>
    <property type="match status" value="1"/>
</dbReference>
<dbReference type="GO" id="GO:0006310">
    <property type="term" value="P:DNA recombination"/>
    <property type="evidence" value="ECO:0007669"/>
    <property type="project" value="InterPro"/>
</dbReference>
<evidence type="ECO:0000256" key="1">
    <source>
        <dbReference type="ARBA" id="ARBA00022515"/>
    </source>
</evidence>
<dbReference type="InterPro" id="IPR001650">
    <property type="entry name" value="Helicase_C-like"/>
</dbReference>
<dbReference type="InterPro" id="IPR042115">
    <property type="entry name" value="PriA_3primeBD_sf"/>
</dbReference>
<dbReference type="Pfam" id="PF18319">
    <property type="entry name" value="Zn_ribbon_PriA"/>
    <property type="match status" value="1"/>
</dbReference>
<dbReference type="GO" id="GO:0006270">
    <property type="term" value="P:DNA replication initiation"/>
    <property type="evidence" value="ECO:0007669"/>
    <property type="project" value="TreeGrafter"/>
</dbReference>
<comment type="similarity">
    <text evidence="12">Belongs to the helicase family. PriA subfamily.</text>
</comment>
<name>A0A1S6QK80_9LACO</name>
<keyword evidence="2 12" id="KW-0235">DNA replication</keyword>
<reference evidence="15 16" key="1">
    <citation type="journal article" date="2015" name="Genome Announc.">
        <title>Genome Sequence of Lactobacillus curieae CCTCC M 2011381T, a Novel Producer of Gamma-aminobutyric Acid.</title>
        <authorList>
            <person name="Wang Y."/>
            <person name="Wang Y."/>
            <person name="Lang C."/>
            <person name="Wei D."/>
            <person name="Xu P."/>
            <person name="Xie J."/>
        </authorList>
    </citation>
    <scope>NUCLEOTIDE SEQUENCE [LARGE SCALE GENOMIC DNA]</scope>
    <source>
        <strain evidence="15 16">CCTCC M 2011381</strain>
    </source>
</reference>
<evidence type="ECO:0000256" key="10">
    <source>
        <dbReference type="ARBA" id="ARBA00023235"/>
    </source>
</evidence>
<dbReference type="GO" id="GO:0006269">
    <property type="term" value="P:DNA replication, synthesis of primer"/>
    <property type="evidence" value="ECO:0007669"/>
    <property type="project" value="UniProtKB-KW"/>
</dbReference>
<dbReference type="PANTHER" id="PTHR30580:SF0">
    <property type="entry name" value="PRIMOSOMAL PROTEIN N"/>
    <property type="match status" value="1"/>
</dbReference>
<dbReference type="PROSITE" id="PS51192">
    <property type="entry name" value="HELICASE_ATP_BIND_1"/>
    <property type="match status" value="1"/>
</dbReference>
<dbReference type="HAMAP" id="MF_00983">
    <property type="entry name" value="PriA"/>
    <property type="match status" value="1"/>
</dbReference>
<comment type="catalytic activity">
    <reaction evidence="11 12">
        <text>ATP + H2O = ADP + phosphate + H(+)</text>
        <dbReference type="Rhea" id="RHEA:13065"/>
        <dbReference type="ChEBI" id="CHEBI:15377"/>
        <dbReference type="ChEBI" id="CHEBI:15378"/>
        <dbReference type="ChEBI" id="CHEBI:30616"/>
        <dbReference type="ChEBI" id="CHEBI:43474"/>
        <dbReference type="ChEBI" id="CHEBI:456216"/>
        <dbReference type="EC" id="5.6.2.4"/>
    </reaction>
</comment>
<dbReference type="GO" id="GO:0005524">
    <property type="term" value="F:ATP binding"/>
    <property type="evidence" value="ECO:0007669"/>
    <property type="project" value="UniProtKB-UniRule"/>
</dbReference>
<keyword evidence="9 12" id="KW-0238">DNA-binding</keyword>
<evidence type="ECO:0000256" key="5">
    <source>
        <dbReference type="ARBA" id="ARBA00022801"/>
    </source>
</evidence>
<keyword evidence="8 12" id="KW-0067">ATP-binding</keyword>
<dbReference type="KEGG" id="lcu:PL11_008810"/>
<dbReference type="Pfam" id="PF17764">
    <property type="entry name" value="PriA_3primeBD"/>
    <property type="match status" value="1"/>
</dbReference>
<feature type="binding site" evidence="12">
    <location>
        <position position="514"/>
    </location>
    <ligand>
        <name>Zn(2+)</name>
        <dbReference type="ChEBI" id="CHEBI:29105"/>
        <label>2</label>
    </ligand>
</feature>
<dbReference type="Pfam" id="PF00270">
    <property type="entry name" value="DEAD"/>
    <property type="match status" value="1"/>
</dbReference>
<comment type="cofactor">
    <cofactor evidence="12">
        <name>Zn(2+)</name>
        <dbReference type="ChEBI" id="CHEBI:29105"/>
    </cofactor>
    <text evidence="12">Binds 2 zinc ions per subunit.</text>
</comment>
<gene>
    <name evidence="12" type="primary">priA</name>
    <name evidence="15" type="ORF">PL11_008810</name>
</gene>
<dbReference type="PANTHER" id="PTHR30580">
    <property type="entry name" value="PRIMOSOMAL PROTEIN N"/>
    <property type="match status" value="1"/>
</dbReference>
<dbReference type="InterPro" id="IPR040498">
    <property type="entry name" value="PriA_CRR"/>
</dbReference>
<dbReference type="GO" id="GO:0003677">
    <property type="term" value="F:DNA binding"/>
    <property type="evidence" value="ECO:0007669"/>
    <property type="project" value="UniProtKB-UniRule"/>
</dbReference>
<dbReference type="FunFam" id="3.40.1440.60:FF:000001">
    <property type="entry name" value="Primosomal protein N"/>
    <property type="match status" value="1"/>
</dbReference>
<dbReference type="eggNOG" id="COG1198">
    <property type="taxonomic scope" value="Bacteria"/>
</dbReference>
<dbReference type="OrthoDB" id="9759544at2"/>
<feature type="binding site" evidence="12">
    <location>
        <position position="517"/>
    </location>
    <ligand>
        <name>Zn(2+)</name>
        <dbReference type="ChEBI" id="CHEBI:29105"/>
        <label>2</label>
    </ligand>
</feature>
<feature type="binding site" evidence="12">
    <location>
        <position position="535"/>
    </location>
    <ligand>
        <name>Zn(2+)</name>
        <dbReference type="ChEBI" id="CHEBI:29105"/>
        <label>2</label>
    </ligand>
</feature>
<evidence type="ECO:0000259" key="13">
    <source>
        <dbReference type="PROSITE" id="PS51192"/>
    </source>
</evidence>
<dbReference type="Pfam" id="PF00271">
    <property type="entry name" value="Helicase_C"/>
    <property type="match status" value="1"/>
</dbReference>
<keyword evidence="1 12" id="KW-0639">Primosome</keyword>
<feature type="binding site" evidence="12">
    <location>
        <position position="545"/>
    </location>
    <ligand>
        <name>Zn(2+)</name>
        <dbReference type="ChEBI" id="CHEBI:29105"/>
        <label>1</label>
    </ligand>
</feature>
<evidence type="ECO:0000259" key="14">
    <source>
        <dbReference type="PROSITE" id="PS51194"/>
    </source>
</evidence>
<dbReference type="InterPro" id="IPR005259">
    <property type="entry name" value="PriA"/>
</dbReference>
<dbReference type="GO" id="GO:0016887">
    <property type="term" value="F:ATP hydrolysis activity"/>
    <property type="evidence" value="ECO:0007669"/>
    <property type="project" value="RHEA"/>
</dbReference>
<proteinExistence type="inferred from homology"/>
<feature type="binding site" evidence="12">
    <location>
        <position position="548"/>
    </location>
    <ligand>
        <name>Zn(2+)</name>
        <dbReference type="ChEBI" id="CHEBI:29105"/>
        <label>1</label>
    </ligand>
</feature>
<dbReference type="PROSITE" id="PS51194">
    <property type="entry name" value="HELICASE_CTER"/>
    <property type="match status" value="1"/>
</dbReference>
<keyword evidence="10 12" id="KW-0413">Isomerase</keyword>
<organism evidence="15 16">
    <name type="scientific">Lentilactobacillus curieae</name>
    <dbReference type="NCBI Taxonomy" id="1138822"/>
    <lineage>
        <taxon>Bacteria</taxon>
        <taxon>Bacillati</taxon>
        <taxon>Bacillota</taxon>
        <taxon>Bacilli</taxon>
        <taxon>Lactobacillales</taxon>
        <taxon>Lactobacillaceae</taxon>
        <taxon>Lentilactobacillus</taxon>
    </lineage>
</organism>
<evidence type="ECO:0000256" key="8">
    <source>
        <dbReference type="ARBA" id="ARBA00022840"/>
    </source>
</evidence>
<protein>
    <recommendedName>
        <fullName evidence="12">Replication restart protein PriA</fullName>
    </recommendedName>
    <alternativeName>
        <fullName evidence="12">ATP-dependent DNA helicase PriA</fullName>
        <ecNumber evidence="12">5.6.2.4</ecNumber>
    </alternativeName>
    <alternativeName>
        <fullName evidence="12">DNA 3'-5' helicase PriA</fullName>
    </alternativeName>
</protein>
<dbReference type="GO" id="GO:0043138">
    <property type="term" value="F:3'-5' DNA helicase activity"/>
    <property type="evidence" value="ECO:0007669"/>
    <property type="project" value="UniProtKB-EC"/>
</dbReference>
<keyword evidence="7 12" id="KW-0862">Zinc</keyword>
<accession>A0A1S6QK80</accession>
<keyword evidence="4 12" id="KW-0547">Nucleotide-binding</keyword>
<dbReference type="AlphaFoldDB" id="A0A1S6QK80"/>
<dbReference type="InterPro" id="IPR011545">
    <property type="entry name" value="DEAD/DEAH_box_helicase_dom"/>
</dbReference>
<keyword evidence="6 12" id="KW-0347">Helicase</keyword>
<dbReference type="SMART" id="SM00487">
    <property type="entry name" value="DEXDc"/>
    <property type="match status" value="1"/>
</dbReference>
<feature type="domain" description="Helicase C-terminal" evidence="14">
    <location>
        <begin position="529"/>
        <end position="694"/>
    </location>
</feature>
<dbReference type="GO" id="GO:1990077">
    <property type="term" value="C:primosome complex"/>
    <property type="evidence" value="ECO:0007669"/>
    <property type="project" value="UniProtKB-UniRule"/>
</dbReference>
<dbReference type="CDD" id="cd18804">
    <property type="entry name" value="SF2_C_priA"/>
    <property type="match status" value="1"/>
</dbReference>
<dbReference type="RefSeq" id="WP_035167233.1">
    <property type="nucleotide sequence ID" value="NZ_CP018906.1"/>
</dbReference>
<feature type="binding site" evidence="12">
    <location>
        <position position="508"/>
    </location>
    <ligand>
        <name>Zn(2+)</name>
        <dbReference type="ChEBI" id="CHEBI:29105"/>
        <label>1</label>
    </ligand>
</feature>
<evidence type="ECO:0000256" key="9">
    <source>
        <dbReference type="ARBA" id="ARBA00023125"/>
    </source>
</evidence>
<sequence>MQVAKVIVDVPSRQTNIPFSYLIPDNLSDSVTVGMRVQVPFGRRKITGFVVELSDHSDFDGKLKPIEALIDLTPVINPELMDLAVKMSQTTYSFLISCLQTMLPGGMRTSFAKRITAKSEQVVKENDWLFQGKSSVEINPSTTAESTTKKLLDLNKSDEIVVDYVLKRNSSAIEVLGIKATMTPEQLDKQRGLIRANATSQHKLLNVLSEQNNAKLLQSDLVKSGISASAIKSAIDKGWAKQIKIHQNRNPFMQPVKQTSALKLNVAQQNAVDKVSLSIDERDATRFLLEGVTGSGKTEVYLQSMAHALEQGRTALMLVPEITLTPQIVNRIRSRFGDQVAMLHSAMSNGERFDEWQRINRGKAKVVVGVRSAIFAPIKNLGVIIVDEEHDSSYKQSDNPRYQTREVAKFRADYNHCPVVFGSATPSLESRARAQKGVYQLLSLPKRINDQVLPKVDVVDMRQELKNSGSLLSAPLQEKITEKLSRHEQIILMLNRRGYASFLMCRDCGYVPQCPNCDISLTVHKNSHSLQCHYCGHQEPIPTECPMCHSKRIRNFGYGSEQLEEQVKELFPDARTLRMDVDTTRKKGSHERIIDAFANHEADILLGTQMIAKGLDFPDVTLVGVLNSDSALQFPDFRSSERTFELLTQVAGRAGRADKVGEVVIQTYNPNHYAIKFAKTQDYEGFYQKEMGIRRLGKYPPFYYTIKITGNSKNENTVMTRMVALTSYLKEHLSSKAIVLGPTPKMITRVNNQYYYQIIIKYRFEDQLQSALNRILNDSQKLKDVQLSIDNEPLDFM</sequence>
<keyword evidence="5 12" id="KW-0378">Hydrolase</keyword>
<dbReference type="Gene3D" id="3.40.1440.60">
    <property type="entry name" value="PriA, 3(prime) DNA-binding domain"/>
    <property type="match status" value="1"/>
</dbReference>
<evidence type="ECO:0000256" key="11">
    <source>
        <dbReference type="ARBA" id="ARBA00048988"/>
    </source>
</evidence>
<comment type="subunit">
    <text evidence="12">Component of the replication restart primosome.</text>
</comment>
<dbReference type="Gene3D" id="3.40.50.300">
    <property type="entry name" value="P-loop containing nucleotide triphosphate hydrolases"/>
    <property type="match status" value="2"/>
</dbReference>
<dbReference type="SMART" id="SM00490">
    <property type="entry name" value="HELICc"/>
    <property type="match status" value="1"/>
</dbReference>
<dbReference type="Proteomes" id="UP000030361">
    <property type="component" value="Chromosome"/>
</dbReference>
<dbReference type="InterPro" id="IPR014001">
    <property type="entry name" value="Helicase_ATP-bd"/>
</dbReference>
<dbReference type="SUPFAM" id="SSF52540">
    <property type="entry name" value="P-loop containing nucleoside triphosphate hydrolases"/>
    <property type="match status" value="2"/>
</dbReference>
<evidence type="ECO:0000256" key="2">
    <source>
        <dbReference type="ARBA" id="ARBA00022705"/>
    </source>
</evidence>
<dbReference type="GO" id="GO:0006302">
    <property type="term" value="P:double-strand break repair"/>
    <property type="evidence" value="ECO:0007669"/>
    <property type="project" value="InterPro"/>
</dbReference>
<dbReference type="EC" id="5.6.2.4" evidence="12"/>
<evidence type="ECO:0000256" key="4">
    <source>
        <dbReference type="ARBA" id="ARBA00022741"/>
    </source>
</evidence>
<dbReference type="FunFam" id="3.40.50.300:FF:000489">
    <property type="entry name" value="Primosome assembly protein PriA"/>
    <property type="match status" value="1"/>
</dbReference>
<evidence type="ECO:0000313" key="15">
    <source>
        <dbReference type="EMBL" id="AQW22011.1"/>
    </source>
</evidence>